<dbReference type="RefSeq" id="WP_034571034.1">
    <property type="nucleotide sequence ID" value="NZ_JQBS01000007.1"/>
</dbReference>
<dbReference type="NCBIfam" id="TIGR00621">
    <property type="entry name" value="ssb"/>
    <property type="match status" value="1"/>
</dbReference>
<dbReference type="PROSITE" id="PS50935">
    <property type="entry name" value="SSB"/>
    <property type="match status" value="1"/>
</dbReference>
<accession>A0A0R2HY76</accession>
<protein>
    <recommendedName>
        <fullName evidence="2 3">Single-stranded DNA-binding protein</fullName>
    </recommendedName>
</protein>
<dbReference type="GO" id="GO:0003697">
    <property type="term" value="F:single-stranded DNA binding"/>
    <property type="evidence" value="ECO:0007669"/>
    <property type="project" value="InterPro"/>
</dbReference>
<dbReference type="PANTHER" id="PTHR10302">
    <property type="entry name" value="SINGLE-STRANDED DNA-BINDING PROTEIN"/>
    <property type="match status" value="1"/>
</dbReference>
<dbReference type="SUPFAM" id="SSF50249">
    <property type="entry name" value="Nucleic acid-binding proteins"/>
    <property type="match status" value="1"/>
</dbReference>
<dbReference type="CDD" id="cd04496">
    <property type="entry name" value="SSB_OBF"/>
    <property type="match status" value="1"/>
</dbReference>
<evidence type="ECO:0000256" key="3">
    <source>
        <dbReference type="RuleBase" id="RU000524"/>
    </source>
</evidence>
<gene>
    <name evidence="4" type="ORF">IV74_GL000324</name>
</gene>
<dbReference type="Gene3D" id="2.40.50.140">
    <property type="entry name" value="Nucleic acid-binding proteins"/>
    <property type="match status" value="1"/>
</dbReference>
<dbReference type="GO" id="GO:0009295">
    <property type="term" value="C:nucleoid"/>
    <property type="evidence" value="ECO:0007669"/>
    <property type="project" value="TreeGrafter"/>
</dbReference>
<dbReference type="Pfam" id="PF00436">
    <property type="entry name" value="SSB"/>
    <property type="match status" value="1"/>
</dbReference>
<name>A0A0R2HY76_CARDV</name>
<evidence type="ECO:0000313" key="4">
    <source>
        <dbReference type="EMBL" id="KRN57342.1"/>
    </source>
</evidence>
<evidence type="ECO:0000256" key="2">
    <source>
        <dbReference type="PIRNR" id="PIRNR002070"/>
    </source>
</evidence>
<dbReference type="InterPro" id="IPR011344">
    <property type="entry name" value="ssDNA-bd"/>
</dbReference>
<dbReference type="EMBL" id="JQBS01000007">
    <property type="protein sequence ID" value="KRN57342.1"/>
    <property type="molecule type" value="Genomic_DNA"/>
</dbReference>
<dbReference type="PANTHER" id="PTHR10302:SF27">
    <property type="entry name" value="SINGLE-STRANDED DNA-BINDING PROTEIN"/>
    <property type="match status" value="1"/>
</dbReference>
<dbReference type="eggNOG" id="COG0629">
    <property type="taxonomic scope" value="Bacteria"/>
</dbReference>
<dbReference type="GO" id="GO:0006260">
    <property type="term" value="P:DNA replication"/>
    <property type="evidence" value="ECO:0007669"/>
    <property type="project" value="InterPro"/>
</dbReference>
<keyword evidence="1 2" id="KW-0238">DNA-binding</keyword>
<evidence type="ECO:0000256" key="1">
    <source>
        <dbReference type="ARBA" id="ARBA00023125"/>
    </source>
</evidence>
<dbReference type="GeneID" id="89588318"/>
<comment type="caution">
    <text evidence="4">The sequence shown here is derived from an EMBL/GenBank/DDBJ whole genome shotgun (WGS) entry which is preliminary data.</text>
</comment>
<sequence length="117" mass="13180">MNQVSLIGRIVREVEIQQVGNGSQVINNTLAIQRIYKKDKKQEADFIPFVAWGPVAKIIADNCEKGVQLGLSGRMQSRTYLNKEDETVFAVELRVEEVSLILKKKSEETAKMATNDK</sequence>
<dbReference type="InterPro" id="IPR012340">
    <property type="entry name" value="NA-bd_OB-fold"/>
</dbReference>
<dbReference type="PATRIC" id="fig|1449336.4.peg.331"/>
<dbReference type="InterPro" id="IPR000424">
    <property type="entry name" value="Primosome_PriB/ssb"/>
</dbReference>
<evidence type="ECO:0000313" key="5">
    <source>
        <dbReference type="Proteomes" id="UP000051658"/>
    </source>
</evidence>
<reference evidence="4 5" key="1">
    <citation type="journal article" date="2015" name="Genome Announc.">
        <title>Expanding the biotechnology potential of lactobacilli through comparative genomics of 213 strains and associated genera.</title>
        <authorList>
            <person name="Sun Z."/>
            <person name="Harris H.M."/>
            <person name="McCann A."/>
            <person name="Guo C."/>
            <person name="Argimon S."/>
            <person name="Zhang W."/>
            <person name="Yang X."/>
            <person name="Jeffery I.B."/>
            <person name="Cooney J.C."/>
            <person name="Kagawa T.F."/>
            <person name="Liu W."/>
            <person name="Song Y."/>
            <person name="Salvetti E."/>
            <person name="Wrobel A."/>
            <person name="Rasinkangas P."/>
            <person name="Parkhill J."/>
            <person name="Rea M.C."/>
            <person name="O'Sullivan O."/>
            <person name="Ritari J."/>
            <person name="Douillard F.P."/>
            <person name="Paul Ross R."/>
            <person name="Yang R."/>
            <person name="Briner A.E."/>
            <person name="Felis G.E."/>
            <person name="de Vos W.M."/>
            <person name="Barrangou R."/>
            <person name="Klaenhammer T.R."/>
            <person name="Caufield P.W."/>
            <person name="Cui Y."/>
            <person name="Zhang H."/>
            <person name="O'Toole P.W."/>
        </authorList>
    </citation>
    <scope>NUCLEOTIDE SEQUENCE [LARGE SCALE GENOMIC DNA]</scope>
    <source>
        <strain evidence="4 5">DSM 20623</strain>
    </source>
</reference>
<proteinExistence type="predicted"/>
<dbReference type="AlphaFoldDB" id="A0A0R2HY76"/>
<dbReference type="Proteomes" id="UP000051658">
    <property type="component" value="Unassembled WGS sequence"/>
</dbReference>
<keyword evidence="5" id="KW-1185">Reference proteome</keyword>
<organism evidence="4 5">
    <name type="scientific">Carnobacterium divergens DSM 20623</name>
    <dbReference type="NCBI Taxonomy" id="1449336"/>
    <lineage>
        <taxon>Bacteria</taxon>
        <taxon>Bacillati</taxon>
        <taxon>Bacillota</taxon>
        <taxon>Bacilli</taxon>
        <taxon>Lactobacillales</taxon>
        <taxon>Carnobacteriaceae</taxon>
        <taxon>Carnobacterium</taxon>
    </lineage>
</organism>
<dbReference type="PIRSF" id="PIRSF002070">
    <property type="entry name" value="SSB"/>
    <property type="match status" value="1"/>
</dbReference>